<accession>A0AAW8LLG8</accession>
<feature type="transmembrane region" description="Helical" evidence="1">
    <location>
        <begin position="6"/>
        <end position="34"/>
    </location>
</feature>
<keyword evidence="1" id="KW-0812">Transmembrane</keyword>
<protein>
    <submittedName>
        <fullName evidence="2">Uncharacterized protein</fullName>
    </submittedName>
</protein>
<feature type="transmembrane region" description="Helical" evidence="1">
    <location>
        <begin position="54"/>
        <end position="75"/>
    </location>
</feature>
<evidence type="ECO:0000313" key="3">
    <source>
        <dbReference type="Proteomes" id="UP001262767"/>
    </source>
</evidence>
<feature type="transmembrane region" description="Helical" evidence="1">
    <location>
        <begin position="81"/>
        <end position="98"/>
    </location>
</feature>
<comment type="caution">
    <text evidence="2">The sequence shown here is derived from an EMBL/GenBank/DDBJ whole genome shotgun (WGS) entry which is preliminary data.</text>
</comment>
<keyword evidence="1" id="KW-1133">Transmembrane helix</keyword>
<reference evidence="2" key="1">
    <citation type="submission" date="2023-07" db="EMBL/GenBank/DDBJ databases">
        <title>Sorghum-associated microbial communities from plants grown in Nebraska, USA.</title>
        <authorList>
            <person name="Schachtman D."/>
        </authorList>
    </citation>
    <scope>NUCLEOTIDE SEQUENCE</scope>
    <source>
        <strain evidence="2">BE44</strain>
    </source>
</reference>
<evidence type="ECO:0000256" key="1">
    <source>
        <dbReference type="SAM" id="Phobius"/>
    </source>
</evidence>
<keyword evidence="1" id="KW-0472">Membrane</keyword>
<gene>
    <name evidence="2" type="ORF">J2X86_002445</name>
</gene>
<dbReference type="EMBL" id="JAVDSC010000012">
    <property type="protein sequence ID" value="MDR6630390.1"/>
    <property type="molecule type" value="Genomic_DNA"/>
</dbReference>
<organism evidence="2 3">
    <name type="scientific">Acinetobacter lwoffii</name>
    <dbReference type="NCBI Taxonomy" id="28090"/>
    <lineage>
        <taxon>Bacteria</taxon>
        <taxon>Pseudomonadati</taxon>
        <taxon>Pseudomonadota</taxon>
        <taxon>Gammaproteobacteria</taxon>
        <taxon>Moraxellales</taxon>
        <taxon>Moraxellaceae</taxon>
        <taxon>Acinetobacter</taxon>
    </lineage>
</organism>
<dbReference type="AlphaFoldDB" id="A0AAW8LLG8"/>
<proteinExistence type="predicted"/>
<evidence type="ECO:0000313" key="2">
    <source>
        <dbReference type="EMBL" id="MDR6630390.1"/>
    </source>
</evidence>
<dbReference type="RefSeq" id="WP_310077891.1">
    <property type="nucleotide sequence ID" value="NZ_JAVDSC010000012.1"/>
</dbReference>
<sequence length="117" mass="13555">MIDLMMLYAFIVGMALLNWGLNRFALFRGLSAAFLKQRQRPGFQFFFNKHSTPYIKAMVWVALYVLLVGFAAGRLLYLANLWSWETAIVGLVLMSFLARERVHYITAIFVVTRVNQE</sequence>
<dbReference type="Proteomes" id="UP001262767">
    <property type="component" value="Unassembled WGS sequence"/>
</dbReference>
<name>A0AAW8LLG8_ACILW</name>